<dbReference type="AlphaFoldDB" id="A0A437ME77"/>
<name>A0A437ME77_9PROT</name>
<sequence>MNRRLLLAGLPAIIVSRQGHGTTGQYTTFRNLRLWPGDAQGVSCRAQIMVEPSGGMCMRIRVRDVGQIVLPSWYGNARVVGRLTARDREVLLVSFEGNHGTGVSQRLGALIGMDNTRQLRVLGIETLEAEDNQVSTANRSTLGAVTGQPGGFAVSVVVRTDIEHHGRRQPSRVARWRTELPWDGQGVIPAPPPPPGAQEEHARVDRTRAAVADWLAEAPRTDLREAPFEEWGLWNVGLIEQPA</sequence>
<dbReference type="OrthoDB" id="9822226at2"/>
<protein>
    <submittedName>
        <fullName evidence="1">Uncharacterized protein</fullName>
    </submittedName>
</protein>
<accession>A0A437ME77</accession>
<keyword evidence="2" id="KW-1185">Reference proteome</keyword>
<dbReference type="Proteomes" id="UP000282957">
    <property type="component" value="Unassembled WGS sequence"/>
</dbReference>
<evidence type="ECO:0000313" key="1">
    <source>
        <dbReference type="EMBL" id="RVT95926.1"/>
    </source>
</evidence>
<organism evidence="1 2">
    <name type="scientific">Rhodovarius crocodyli</name>
    <dbReference type="NCBI Taxonomy" id="1979269"/>
    <lineage>
        <taxon>Bacteria</taxon>
        <taxon>Pseudomonadati</taxon>
        <taxon>Pseudomonadota</taxon>
        <taxon>Alphaproteobacteria</taxon>
        <taxon>Acetobacterales</taxon>
        <taxon>Roseomonadaceae</taxon>
        <taxon>Rhodovarius</taxon>
    </lineage>
</organism>
<dbReference type="EMBL" id="SACL01000004">
    <property type="protein sequence ID" value="RVT95926.1"/>
    <property type="molecule type" value="Genomic_DNA"/>
</dbReference>
<reference evidence="1 2" key="1">
    <citation type="submission" date="2019-01" db="EMBL/GenBank/DDBJ databases">
        <authorList>
            <person name="Chen W.-M."/>
        </authorList>
    </citation>
    <scope>NUCLEOTIDE SEQUENCE [LARGE SCALE GENOMIC DNA]</scope>
    <source>
        <strain evidence="1 2">CCP-6</strain>
    </source>
</reference>
<gene>
    <name evidence="1" type="ORF">EOD42_12370</name>
</gene>
<proteinExistence type="predicted"/>
<comment type="caution">
    <text evidence="1">The sequence shown here is derived from an EMBL/GenBank/DDBJ whole genome shotgun (WGS) entry which is preliminary data.</text>
</comment>
<dbReference type="RefSeq" id="WP_127787861.1">
    <property type="nucleotide sequence ID" value="NZ_SACL01000004.1"/>
</dbReference>
<evidence type="ECO:0000313" key="2">
    <source>
        <dbReference type="Proteomes" id="UP000282957"/>
    </source>
</evidence>